<dbReference type="AlphaFoldDB" id="A0A7S4U7W3"/>
<protein>
    <submittedName>
        <fullName evidence="1">Uncharacterized protein</fullName>
    </submittedName>
</protein>
<organism evidence="1">
    <name type="scientific">Paramoeba aestuarina</name>
    <dbReference type="NCBI Taxonomy" id="180227"/>
    <lineage>
        <taxon>Eukaryota</taxon>
        <taxon>Amoebozoa</taxon>
        <taxon>Discosea</taxon>
        <taxon>Flabellinia</taxon>
        <taxon>Dactylopodida</taxon>
        <taxon>Paramoebidae</taxon>
        <taxon>Paramoeba</taxon>
    </lineage>
</organism>
<gene>
    <name evidence="1" type="ORF">NAES01612_LOCUS23749</name>
</gene>
<proteinExistence type="predicted"/>
<sequence>MASSSSSSSQEIPAHWSKFLGLLGVSFDEVRNTTDGSIDDLLKPWVAEEKITVIERLQITSYWKDLRESPPLAPPPDDEDDLVKGIVMFFFDFFEEPTEHDQQFTSNTQSSTLHHLCCGLSAWSEMESATQPTLQPLPQAPPPSLLQVPSPMLSLNKQLDASSSTPAISDSGLTRLVVKPGSLFSLDSSLRYRRSAKSLQG</sequence>
<name>A0A7S4U7W3_9EUKA</name>
<accession>A0A7S4U7W3</accession>
<reference evidence="1" key="1">
    <citation type="submission" date="2021-01" db="EMBL/GenBank/DDBJ databases">
        <authorList>
            <person name="Corre E."/>
            <person name="Pelletier E."/>
            <person name="Niang G."/>
            <person name="Scheremetjew M."/>
            <person name="Finn R."/>
            <person name="Kale V."/>
            <person name="Holt S."/>
            <person name="Cochrane G."/>
            <person name="Meng A."/>
            <person name="Brown T."/>
            <person name="Cohen L."/>
        </authorList>
    </citation>
    <scope>NUCLEOTIDE SEQUENCE</scope>
    <source>
        <strain evidence="1">SoJaBio B1-5/56/2</strain>
    </source>
</reference>
<evidence type="ECO:0000313" key="1">
    <source>
        <dbReference type="EMBL" id="CAE2334908.1"/>
    </source>
</evidence>
<dbReference type="EMBL" id="HBKR01036330">
    <property type="protein sequence ID" value="CAE2334908.1"/>
    <property type="molecule type" value="Transcribed_RNA"/>
</dbReference>